<organism evidence="1 2">
    <name type="scientific">Jimgerdemannia flammicorona</name>
    <dbReference type="NCBI Taxonomy" id="994334"/>
    <lineage>
        <taxon>Eukaryota</taxon>
        <taxon>Fungi</taxon>
        <taxon>Fungi incertae sedis</taxon>
        <taxon>Mucoromycota</taxon>
        <taxon>Mucoromycotina</taxon>
        <taxon>Endogonomycetes</taxon>
        <taxon>Endogonales</taxon>
        <taxon>Endogonaceae</taxon>
        <taxon>Jimgerdemannia</taxon>
    </lineage>
</organism>
<evidence type="ECO:0000313" key="1">
    <source>
        <dbReference type="EMBL" id="RUP45139.1"/>
    </source>
</evidence>
<name>A0A433D2S7_9FUNG</name>
<reference evidence="1 2" key="1">
    <citation type="journal article" date="2018" name="New Phytol.">
        <title>Phylogenomics of Endogonaceae and evolution of mycorrhizas within Mucoromycota.</title>
        <authorList>
            <person name="Chang Y."/>
            <person name="Desiro A."/>
            <person name="Na H."/>
            <person name="Sandor L."/>
            <person name="Lipzen A."/>
            <person name="Clum A."/>
            <person name="Barry K."/>
            <person name="Grigoriev I.V."/>
            <person name="Martin F.M."/>
            <person name="Stajich J.E."/>
            <person name="Smith M.E."/>
            <person name="Bonito G."/>
            <person name="Spatafora J.W."/>
        </authorList>
    </citation>
    <scope>NUCLEOTIDE SEQUENCE [LARGE SCALE GENOMIC DNA]</scope>
    <source>
        <strain evidence="1 2">GMNB39</strain>
    </source>
</reference>
<sequence length="97" mass="10423">MVTTTETEEVIKSMEEYLPPGQFIKNGEGELHKKSAPQLEPQGVSLPTLDLPPGFPSESTSSITKSNNYLVIRTTDLTSAKAESTSVGLIIKDEGDA</sequence>
<dbReference type="EMBL" id="RBNI01007729">
    <property type="protein sequence ID" value="RUP45139.1"/>
    <property type="molecule type" value="Genomic_DNA"/>
</dbReference>
<evidence type="ECO:0000313" key="2">
    <source>
        <dbReference type="Proteomes" id="UP000268093"/>
    </source>
</evidence>
<keyword evidence="2" id="KW-1185">Reference proteome</keyword>
<proteinExistence type="predicted"/>
<accession>A0A433D2S7</accession>
<gene>
    <name evidence="1" type="ORF">BC936DRAFT_148564</name>
</gene>
<dbReference type="AlphaFoldDB" id="A0A433D2S7"/>
<protein>
    <submittedName>
        <fullName evidence="1">Uncharacterized protein</fullName>
    </submittedName>
</protein>
<comment type="caution">
    <text evidence="1">The sequence shown here is derived from an EMBL/GenBank/DDBJ whole genome shotgun (WGS) entry which is preliminary data.</text>
</comment>
<dbReference type="Proteomes" id="UP000268093">
    <property type="component" value="Unassembled WGS sequence"/>
</dbReference>